<dbReference type="PANTHER" id="PTHR32116:SF12">
    <property type="entry name" value="GALACTURONOSYLTRANSFERASE 7-RELATED"/>
    <property type="match status" value="1"/>
</dbReference>
<keyword evidence="4" id="KW-0961">Cell wall biogenesis/degradation</keyword>
<comment type="similarity">
    <text evidence="2 4">Belongs to the glycosyltransferase 8 family.</text>
</comment>
<evidence type="ECO:0000256" key="3">
    <source>
        <dbReference type="ARBA" id="ARBA00022676"/>
    </source>
</evidence>
<sequence length="654" mass="73651">MRGFAAASAPPARRRWKGPAVAVLALVVVVVFSLLVPLAFLLGIHSHFPSGESPTLLGVVSLVPPLKNPKVSLSASVVSAGKLAGDLLPSEVKNNHITNFSSRGVQSTSKRNSTTSNFRPVNVTFHEEKDSRSHHKSEDVTSQMKAYSTSQLAPSEPLPTLSARNNDSSTENKFGSLPGYESGRPCQPKFGSYCLWSIENREAMKDSYVKRLKDQLFIARAYYPIIAKLHGQEKLTREIKQNIQDHEHILMVAILDTDLPPAVGKKIDRMDQTIARAKTCTTDCNYPEKKLRQILDSTEDEANFHMMQSAFLYQLGVHTMPKSLHCLSMRLTVEYFKSSSRDMEHLQPSKTGGSKLFHYVIFSRNVLAVSVAINSTVVNSKVTRNIIFHIVTDAQNYYAMRVWFARHSFEEATIHVINLEEPNLQNLEEGLVQLSLSEEFRVSIHKKDQPAAHIRTEYISVFGHSHFLLSDIFRSLKKVVVLDDDVVVQRDLSPLWSLNMEGKVNGAMEFCGMRLGQLQAYLGKNNHNATSCVWMSGLNVIDLEKWREHNVTGMYLQLLQNLQTNGEVSWRAAALPASLLAFSNLIYPLEKKWILSGLGYDYGIGENAIKNAILLHYNGNMKPWLDLGIPKYKWYWKKFLAPGSRFMDECKVIL</sequence>
<feature type="region of interest" description="Disordered" evidence="5">
    <location>
        <begin position="99"/>
        <end position="181"/>
    </location>
</feature>
<comment type="caution">
    <text evidence="6">The sequence shown here is derived from an EMBL/GenBank/DDBJ whole genome shotgun (WGS) entry which is preliminary data.</text>
</comment>
<evidence type="ECO:0000313" key="6">
    <source>
        <dbReference type="EMBL" id="THU66058.1"/>
    </source>
</evidence>
<reference evidence="6 7" key="1">
    <citation type="journal article" date="2019" name="Nat. Plants">
        <title>Genome sequencing of Musa balbisiana reveals subgenome evolution and function divergence in polyploid bananas.</title>
        <authorList>
            <person name="Yao X."/>
        </authorList>
    </citation>
    <scope>NUCLEOTIDE SEQUENCE [LARGE SCALE GENOMIC DNA]</scope>
    <source>
        <strain evidence="7">cv. DH-PKW</strain>
        <tissue evidence="6">Leaves</tissue>
    </source>
</reference>
<feature type="compositionally biased region" description="Polar residues" evidence="5">
    <location>
        <begin position="99"/>
        <end position="119"/>
    </location>
</feature>
<evidence type="ECO:0000256" key="1">
    <source>
        <dbReference type="ARBA" id="ARBA00004877"/>
    </source>
</evidence>
<dbReference type="STRING" id="52838.A0A4S8JV14"/>
<feature type="compositionally biased region" description="Polar residues" evidence="5">
    <location>
        <begin position="162"/>
        <end position="173"/>
    </location>
</feature>
<feature type="compositionally biased region" description="Basic and acidic residues" evidence="5">
    <location>
        <begin position="125"/>
        <end position="139"/>
    </location>
</feature>
<dbReference type="Gene3D" id="3.90.550.10">
    <property type="entry name" value="Spore Coat Polysaccharide Biosynthesis Protein SpsA, Chain A"/>
    <property type="match status" value="1"/>
</dbReference>
<keyword evidence="4" id="KW-1133">Transmembrane helix</keyword>
<proteinExistence type="inferred from homology"/>
<keyword evidence="7" id="KW-1185">Reference proteome</keyword>
<evidence type="ECO:0000256" key="5">
    <source>
        <dbReference type="SAM" id="MobiDB-lite"/>
    </source>
</evidence>
<evidence type="ECO:0000256" key="4">
    <source>
        <dbReference type="RuleBase" id="RU362027"/>
    </source>
</evidence>
<evidence type="ECO:0000313" key="7">
    <source>
        <dbReference type="Proteomes" id="UP000317650"/>
    </source>
</evidence>
<evidence type="ECO:0000256" key="2">
    <source>
        <dbReference type="ARBA" id="ARBA00006351"/>
    </source>
</evidence>
<organism evidence="6 7">
    <name type="scientific">Musa balbisiana</name>
    <name type="common">Banana</name>
    <dbReference type="NCBI Taxonomy" id="52838"/>
    <lineage>
        <taxon>Eukaryota</taxon>
        <taxon>Viridiplantae</taxon>
        <taxon>Streptophyta</taxon>
        <taxon>Embryophyta</taxon>
        <taxon>Tracheophyta</taxon>
        <taxon>Spermatophyta</taxon>
        <taxon>Magnoliopsida</taxon>
        <taxon>Liliopsida</taxon>
        <taxon>Zingiberales</taxon>
        <taxon>Musaceae</taxon>
        <taxon>Musa</taxon>
    </lineage>
</organism>
<dbReference type="EC" id="2.4.1.-" evidence="4"/>
<comment type="pathway">
    <text evidence="1 4">Glycan metabolism; pectin biosynthesis.</text>
</comment>
<comment type="subcellular location">
    <subcellularLocation>
        <location evidence="4">Golgi apparatus membrane</location>
        <topology evidence="4">Single-pass type II membrane protein</topology>
    </subcellularLocation>
</comment>
<dbReference type="EMBL" id="PYDT01000003">
    <property type="protein sequence ID" value="THU66058.1"/>
    <property type="molecule type" value="Genomic_DNA"/>
</dbReference>
<dbReference type="Pfam" id="PF01501">
    <property type="entry name" value="Glyco_transf_8"/>
    <property type="match status" value="1"/>
</dbReference>
<feature type="compositionally biased region" description="Polar residues" evidence="5">
    <location>
        <begin position="140"/>
        <end position="153"/>
    </location>
</feature>
<dbReference type="AlphaFoldDB" id="A0A4S8JV14"/>
<protein>
    <recommendedName>
        <fullName evidence="4">Hexosyltransferase</fullName>
        <ecNumber evidence="4">2.4.1.-</ecNumber>
    </recommendedName>
</protein>
<dbReference type="PANTHER" id="PTHR32116">
    <property type="entry name" value="GALACTURONOSYLTRANSFERASE 4-RELATED"/>
    <property type="match status" value="1"/>
</dbReference>
<gene>
    <name evidence="6" type="ORF">C4D60_Mb05t10200</name>
</gene>
<dbReference type="UniPathway" id="UPA00845"/>
<keyword evidence="4" id="KW-0333">Golgi apparatus</keyword>
<dbReference type="Proteomes" id="UP000317650">
    <property type="component" value="Chromosome 5"/>
</dbReference>
<dbReference type="GO" id="GO:0071555">
    <property type="term" value="P:cell wall organization"/>
    <property type="evidence" value="ECO:0007669"/>
    <property type="project" value="UniProtKB-KW"/>
</dbReference>
<keyword evidence="3 4" id="KW-0328">Glycosyltransferase</keyword>
<dbReference type="GO" id="GO:0047262">
    <property type="term" value="F:polygalacturonate 4-alpha-galacturonosyltransferase activity"/>
    <property type="evidence" value="ECO:0007669"/>
    <property type="project" value="InterPro"/>
</dbReference>
<dbReference type="GO" id="GO:0045489">
    <property type="term" value="P:pectin biosynthetic process"/>
    <property type="evidence" value="ECO:0007669"/>
    <property type="project" value="UniProtKB-UniPathway"/>
</dbReference>
<dbReference type="InterPro" id="IPR029993">
    <property type="entry name" value="GAUT"/>
</dbReference>
<dbReference type="SUPFAM" id="SSF53448">
    <property type="entry name" value="Nucleotide-diphospho-sugar transferases"/>
    <property type="match status" value="1"/>
</dbReference>
<accession>A0A4S8JV14</accession>
<feature type="transmembrane region" description="Helical" evidence="4">
    <location>
        <begin position="21"/>
        <end position="44"/>
    </location>
</feature>
<dbReference type="InterPro" id="IPR002495">
    <property type="entry name" value="Glyco_trans_8"/>
</dbReference>
<dbReference type="Pfam" id="PF25557">
    <property type="entry name" value="GAUT_1"/>
    <property type="match status" value="1"/>
</dbReference>
<keyword evidence="4" id="KW-0472">Membrane</keyword>
<dbReference type="InterPro" id="IPR029044">
    <property type="entry name" value="Nucleotide-diphossugar_trans"/>
</dbReference>
<name>A0A4S8JV14_MUSBA</name>
<keyword evidence="3 4" id="KW-0808">Transferase</keyword>
<keyword evidence="4" id="KW-0812">Transmembrane</keyword>
<dbReference type="GO" id="GO:0000139">
    <property type="term" value="C:Golgi membrane"/>
    <property type="evidence" value="ECO:0007669"/>
    <property type="project" value="UniProtKB-SubCell"/>
</dbReference>